<protein>
    <submittedName>
        <fullName evidence="2">17951_t:CDS:1</fullName>
    </submittedName>
</protein>
<dbReference type="EMBL" id="CAMKVN010002628">
    <property type="protein sequence ID" value="CAI2181931.1"/>
    <property type="molecule type" value="Genomic_DNA"/>
</dbReference>
<organism evidence="2 3">
    <name type="scientific">Funneliformis geosporum</name>
    <dbReference type="NCBI Taxonomy" id="1117311"/>
    <lineage>
        <taxon>Eukaryota</taxon>
        <taxon>Fungi</taxon>
        <taxon>Fungi incertae sedis</taxon>
        <taxon>Mucoromycota</taxon>
        <taxon>Glomeromycotina</taxon>
        <taxon>Glomeromycetes</taxon>
        <taxon>Glomerales</taxon>
        <taxon>Glomeraceae</taxon>
        <taxon>Funneliformis</taxon>
    </lineage>
</organism>
<dbReference type="AlphaFoldDB" id="A0A9W4ST03"/>
<evidence type="ECO:0000256" key="1">
    <source>
        <dbReference type="SAM" id="MobiDB-lite"/>
    </source>
</evidence>
<accession>A0A9W4ST03</accession>
<evidence type="ECO:0000313" key="3">
    <source>
        <dbReference type="Proteomes" id="UP001153678"/>
    </source>
</evidence>
<dbReference type="Proteomes" id="UP001153678">
    <property type="component" value="Unassembled WGS sequence"/>
</dbReference>
<comment type="caution">
    <text evidence="2">The sequence shown here is derived from an EMBL/GenBank/DDBJ whole genome shotgun (WGS) entry which is preliminary data.</text>
</comment>
<reference evidence="2" key="1">
    <citation type="submission" date="2022-08" db="EMBL/GenBank/DDBJ databases">
        <authorList>
            <person name="Kallberg Y."/>
            <person name="Tangrot J."/>
            <person name="Rosling A."/>
        </authorList>
    </citation>
    <scope>NUCLEOTIDE SEQUENCE</scope>
    <source>
        <strain evidence="2">Wild A</strain>
    </source>
</reference>
<gene>
    <name evidence="2" type="ORF">FWILDA_LOCUS10330</name>
</gene>
<sequence length="118" mass="14023">MPKERKTFSSKKSSQPKQRKNRRKIHLFTPEFQAKLKRTIDEYLEKITQEEGFVFPTNIPRKDLISLVRGQAEERERSHYQQFPSRFYEDISASSRIIQIQQDNSSEPEYYDSTCSAS</sequence>
<proteinExistence type="predicted"/>
<evidence type="ECO:0000313" key="2">
    <source>
        <dbReference type="EMBL" id="CAI2181931.1"/>
    </source>
</evidence>
<feature type="region of interest" description="Disordered" evidence="1">
    <location>
        <begin position="1"/>
        <end position="24"/>
    </location>
</feature>
<keyword evidence="3" id="KW-1185">Reference proteome</keyword>
<name>A0A9W4ST03_9GLOM</name>